<evidence type="ECO:0000313" key="2">
    <source>
        <dbReference type="Proteomes" id="UP000683507"/>
    </source>
</evidence>
<reference evidence="1" key="1">
    <citation type="submission" date="2021-04" db="EMBL/GenBank/DDBJ databases">
        <authorList>
            <person name="Rodrigo-Torres L."/>
            <person name="Arahal R. D."/>
            <person name="Lucena T."/>
        </authorList>
    </citation>
    <scope>NUCLEOTIDE SEQUENCE</scope>
    <source>
        <strain evidence="1">AS29M-1</strain>
    </source>
</reference>
<proteinExistence type="predicted"/>
<dbReference type="Proteomes" id="UP000683507">
    <property type="component" value="Chromosome"/>
</dbReference>
<sequence length="352" mass="40588">MKIINSITLTFFLPILMWGQNTSPSVSGEVAQPQPIESNFSNYFAKRSAYIDKDTKQISTSEQEKLDDIVAQGAQINQDSYQYNYMEYVNRGRSIDAFNFLQKAEAAYPDNAELYDDFVYHYELTGNENQKKVYCKKLDESNTIPAAIMEYNYNVLMSLDNKAILLTNGSDDTFPLFIWQSIKGVRNDVTVINLDMLTESAYVNQKAKEGNLKIKLQSSPLETMAYILDHNNNKNIYVGHTISQQLLKDYKDELYLSGLTYQHSKQPIENVEEAVDRFENDFILDELEHSQGNTKVDQLNFNYILPLITFIEYYKSVGEQEKLEETKKLAIKIARRVGKESYILKYLSDKGL</sequence>
<accession>A0A916JN60</accession>
<dbReference type="RefSeq" id="WP_258542415.1">
    <property type="nucleotide sequence ID" value="NZ_OU015584.1"/>
</dbReference>
<dbReference type="KEGG" id="ptan:CRYO30217_02185"/>
<keyword evidence="2" id="KW-1185">Reference proteome</keyword>
<organism evidence="1 2">
    <name type="scientific">Parvicella tangerina</name>
    <dbReference type="NCBI Taxonomy" id="2829795"/>
    <lineage>
        <taxon>Bacteria</taxon>
        <taxon>Pseudomonadati</taxon>
        <taxon>Bacteroidota</taxon>
        <taxon>Flavobacteriia</taxon>
        <taxon>Flavobacteriales</taxon>
        <taxon>Parvicellaceae</taxon>
        <taxon>Parvicella</taxon>
    </lineage>
</organism>
<dbReference type="AlphaFoldDB" id="A0A916JN60"/>
<name>A0A916JN60_9FLAO</name>
<dbReference type="EMBL" id="OU015584">
    <property type="protein sequence ID" value="CAG5083400.1"/>
    <property type="molecule type" value="Genomic_DNA"/>
</dbReference>
<gene>
    <name evidence="1" type="ORF">CRYO30217_02185</name>
</gene>
<evidence type="ECO:0000313" key="1">
    <source>
        <dbReference type="EMBL" id="CAG5083400.1"/>
    </source>
</evidence>
<protein>
    <submittedName>
        <fullName evidence="1">Uncharacterized protein</fullName>
    </submittedName>
</protein>